<evidence type="ECO:0000313" key="3">
    <source>
        <dbReference type="Proteomes" id="UP000236161"/>
    </source>
</evidence>
<dbReference type="PANTHER" id="PTHR33083:SF87">
    <property type="entry name" value="OS01G0727500 PROTEIN"/>
    <property type="match status" value="1"/>
</dbReference>
<evidence type="ECO:0000256" key="1">
    <source>
        <dbReference type="ARBA" id="ARBA00034773"/>
    </source>
</evidence>
<reference evidence="2 3" key="1">
    <citation type="journal article" date="2017" name="Nature">
        <title>The Apostasia genome and the evolution of orchids.</title>
        <authorList>
            <person name="Zhang G.Q."/>
            <person name="Liu K.W."/>
            <person name="Li Z."/>
            <person name="Lohaus R."/>
            <person name="Hsiao Y.Y."/>
            <person name="Niu S.C."/>
            <person name="Wang J.Y."/>
            <person name="Lin Y.C."/>
            <person name="Xu Q."/>
            <person name="Chen L.J."/>
            <person name="Yoshida K."/>
            <person name="Fujiwara S."/>
            <person name="Wang Z.W."/>
            <person name="Zhang Y.Q."/>
            <person name="Mitsuda N."/>
            <person name="Wang M."/>
            <person name="Liu G.H."/>
            <person name="Pecoraro L."/>
            <person name="Huang H.X."/>
            <person name="Xiao X.J."/>
            <person name="Lin M."/>
            <person name="Wu X.Y."/>
            <person name="Wu W.L."/>
            <person name="Chen Y.Y."/>
            <person name="Chang S.B."/>
            <person name="Sakamoto S."/>
            <person name="Ohme-Takagi M."/>
            <person name="Yagi M."/>
            <person name="Zeng S.J."/>
            <person name="Shen C.Y."/>
            <person name="Yeh C.M."/>
            <person name="Luo Y.B."/>
            <person name="Tsai W.C."/>
            <person name="Van de Peer Y."/>
            <person name="Liu Z.J."/>
        </authorList>
    </citation>
    <scope>NUCLEOTIDE SEQUENCE [LARGE SCALE GENOMIC DNA]</scope>
    <source>
        <strain evidence="3">cv. Shenzhen</strain>
        <tissue evidence="2">Stem</tissue>
    </source>
</reference>
<sequence length="156" mass="17381">MIMKLTAFPDELLEADVLWPERRRRLHPSSGVPMPELVQLAAATGDVRRRKALSAPIAISRNPERSGGQWASGELAESEISCWFNEDGGGVEQPPPPPPHVVAERSRAAKGEMAFSVCTGRGRTLKGRDLRQVRNSVLRLTGFLERERAERKEEEE</sequence>
<dbReference type="PANTHER" id="PTHR33083">
    <property type="entry name" value="EXPRESSED PROTEIN"/>
    <property type="match status" value="1"/>
</dbReference>
<dbReference type="OrthoDB" id="672058at2759"/>
<gene>
    <name evidence="2" type="ORF">AXF42_Ash005680</name>
</gene>
<dbReference type="AlphaFoldDB" id="A0A2I0BC31"/>
<dbReference type="STRING" id="1088818.A0A2I0BC31"/>
<name>A0A2I0BC31_9ASPA</name>
<dbReference type="Proteomes" id="UP000236161">
    <property type="component" value="Unassembled WGS sequence"/>
</dbReference>
<protein>
    <submittedName>
        <fullName evidence="2">Uncharacterized protein</fullName>
    </submittedName>
</protein>
<dbReference type="GO" id="GO:0010150">
    <property type="term" value="P:leaf senescence"/>
    <property type="evidence" value="ECO:0007669"/>
    <property type="project" value="UniProtKB-ARBA"/>
</dbReference>
<dbReference type="EMBL" id="KZ451895">
    <property type="protein sequence ID" value="PKA65347.1"/>
    <property type="molecule type" value="Genomic_DNA"/>
</dbReference>
<dbReference type="InterPro" id="IPR007608">
    <property type="entry name" value="Senescence_reg_S40"/>
</dbReference>
<organism evidence="2 3">
    <name type="scientific">Apostasia shenzhenica</name>
    <dbReference type="NCBI Taxonomy" id="1088818"/>
    <lineage>
        <taxon>Eukaryota</taxon>
        <taxon>Viridiplantae</taxon>
        <taxon>Streptophyta</taxon>
        <taxon>Embryophyta</taxon>
        <taxon>Tracheophyta</taxon>
        <taxon>Spermatophyta</taxon>
        <taxon>Magnoliopsida</taxon>
        <taxon>Liliopsida</taxon>
        <taxon>Asparagales</taxon>
        <taxon>Orchidaceae</taxon>
        <taxon>Apostasioideae</taxon>
        <taxon>Apostasia</taxon>
    </lineage>
</organism>
<proteinExistence type="inferred from homology"/>
<evidence type="ECO:0000313" key="2">
    <source>
        <dbReference type="EMBL" id="PKA65347.1"/>
    </source>
</evidence>
<dbReference type="Pfam" id="PF04520">
    <property type="entry name" value="Senescence_reg"/>
    <property type="match status" value="1"/>
</dbReference>
<comment type="similarity">
    <text evidence="1">Belongs to the senescence regulator S40 family.</text>
</comment>
<keyword evidence="3" id="KW-1185">Reference proteome</keyword>
<accession>A0A2I0BC31</accession>